<keyword evidence="1" id="KW-0472">Membrane</keyword>
<evidence type="ECO:0000313" key="3">
    <source>
        <dbReference type="EMBL" id="KAB1639198.1"/>
    </source>
</evidence>
<reference evidence="3 4" key="1">
    <citation type="submission" date="2019-09" db="EMBL/GenBank/DDBJ databases">
        <title>Phylogeny of genus Pseudoclavibacter and closely related genus.</title>
        <authorList>
            <person name="Li Y."/>
        </authorList>
    </citation>
    <scope>NUCLEOTIDE SEQUENCE [LARGE SCALE GENOMIC DNA]</scope>
    <source>
        <strain evidence="3 4">THG-MD12</strain>
    </source>
</reference>
<sequence>MTALDHTTVQWRRVSPKYIWSELIGAFFWALVALAGIIAILVIPDVPKWVAVFPGAGLLVILISIPFEWRRVRAIGYQLRQDDLVFRRGLFWSRMVAIPYGRLQLVDIQRGPLTRIFGLSSLKVVTAAAVTNVTIPGLGWQDAEKLRDDLVALAETRRAGL</sequence>
<dbReference type="EMBL" id="WBJX01000001">
    <property type="protein sequence ID" value="KAB1639198.1"/>
    <property type="molecule type" value="Genomic_DNA"/>
</dbReference>
<dbReference type="PANTHER" id="PTHR34473:SF3">
    <property type="entry name" value="TRANSMEMBRANE PROTEIN-RELATED"/>
    <property type="match status" value="1"/>
</dbReference>
<evidence type="ECO:0000313" key="4">
    <source>
        <dbReference type="Proteomes" id="UP000490386"/>
    </source>
</evidence>
<dbReference type="OrthoDB" id="7364633at2"/>
<evidence type="ECO:0000256" key="1">
    <source>
        <dbReference type="SAM" id="Phobius"/>
    </source>
</evidence>
<gene>
    <name evidence="3" type="ORF">F8O03_02325</name>
</gene>
<protein>
    <submittedName>
        <fullName evidence="3">PH domain-containing protein</fullName>
    </submittedName>
</protein>
<feature type="transmembrane region" description="Helical" evidence="1">
    <location>
        <begin position="20"/>
        <end position="43"/>
    </location>
</feature>
<keyword evidence="1" id="KW-1133">Transmembrane helix</keyword>
<keyword evidence="1" id="KW-0812">Transmembrane</keyword>
<name>A0A7J5B4U1_9MICO</name>
<accession>A0A7J5B4U1</accession>
<comment type="caution">
    <text evidence="3">The sequence shown here is derived from an EMBL/GenBank/DDBJ whole genome shotgun (WGS) entry which is preliminary data.</text>
</comment>
<proteinExistence type="predicted"/>
<dbReference type="PANTHER" id="PTHR34473">
    <property type="entry name" value="UPF0699 TRANSMEMBRANE PROTEIN YDBS"/>
    <property type="match status" value="1"/>
</dbReference>
<dbReference type="Proteomes" id="UP000490386">
    <property type="component" value="Unassembled WGS sequence"/>
</dbReference>
<dbReference type="Pfam" id="PF03703">
    <property type="entry name" value="bPH_2"/>
    <property type="match status" value="1"/>
</dbReference>
<evidence type="ECO:0000259" key="2">
    <source>
        <dbReference type="Pfam" id="PF03703"/>
    </source>
</evidence>
<dbReference type="RefSeq" id="WP_151422214.1">
    <property type="nucleotide sequence ID" value="NZ_CANKVH010000008.1"/>
</dbReference>
<dbReference type="InterPro" id="IPR005182">
    <property type="entry name" value="YdbS-like_PH"/>
</dbReference>
<feature type="domain" description="YdbS-like PH" evidence="2">
    <location>
        <begin position="73"/>
        <end position="148"/>
    </location>
</feature>
<dbReference type="AlphaFoldDB" id="A0A7J5B4U1"/>
<organism evidence="3 4">
    <name type="scientific">Pseudoclavibacter terrae</name>
    <dbReference type="NCBI Taxonomy" id="1530195"/>
    <lineage>
        <taxon>Bacteria</taxon>
        <taxon>Bacillati</taxon>
        <taxon>Actinomycetota</taxon>
        <taxon>Actinomycetes</taxon>
        <taxon>Micrococcales</taxon>
        <taxon>Microbacteriaceae</taxon>
        <taxon>Pseudoclavibacter</taxon>
    </lineage>
</organism>
<keyword evidence="4" id="KW-1185">Reference proteome</keyword>
<feature type="transmembrane region" description="Helical" evidence="1">
    <location>
        <begin position="49"/>
        <end position="69"/>
    </location>
</feature>